<dbReference type="PROSITE" id="PS51352">
    <property type="entry name" value="THIOREDOXIN_2"/>
    <property type="match status" value="1"/>
</dbReference>
<dbReference type="EMBL" id="AZIL01000936">
    <property type="protein sequence ID" value="EWM25392.1"/>
    <property type="molecule type" value="Genomic_DNA"/>
</dbReference>
<dbReference type="PROSITE" id="PS51355">
    <property type="entry name" value="GLUTATHIONE_PEROXID_3"/>
    <property type="match status" value="1"/>
</dbReference>
<dbReference type="PRINTS" id="PR01011">
    <property type="entry name" value="GLUTPROXDASE"/>
</dbReference>
<dbReference type="Proteomes" id="UP000019335">
    <property type="component" value="Chromosome 11"/>
</dbReference>
<feature type="signal peptide" evidence="5">
    <location>
        <begin position="1"/>
        <end position="17"/>
    </location>
</feature>
<dbReference type="OrthoDB" id="446890at2759"/>
<dbReference type="Gene3D" id="3.40.30.10">
    <property type="entry name" value="Glutaredoxin"/>
    <property type="match status" value="1"/>
</dbReference>
<evidence type="ECO:0000313" key="7">
    <source>
        <dbReference type="EMBL" id="EWM25392.1"/>
    </source>
</evidence>
<evidence type="ECO:0000256" key="1">
    <source>
        <dbReference type="ARBA" id="ARBA00006926"/>
    </source>
</evidence>
<dbReference type="AlphaFoldDB" id="W7TH17"/>
<keyword evidence="2 4" id="KW-0575">Peroxidase</keyword>
<evidence type="ECO:0000313" key="8">
    <source>
        <dbReference type="Proteomes" id="UP000019335"/>
    </source>
</evidence>
<keyword evidence="8" id="KW-1185">Reference proteome</keyword>
<name>W7TH17_9STRA</name>
<protein>
    <recommendedName>
        <fullName evidence="4">Glutathione peroxidase</fullName>
    </recommendedName>
</protein>
<evidence type="ECO:0000259" key="6">
    <source>
        <dbReference type="PROSITE" id="PS51352"/>
    </source>
</evidence>
<dbReference type="PANTHER" id="PTHR11592">
    <property type="entry name" value="GLUTATHIONE PEROXIDASE"/>
    <property type="match status" value="1"/>
</dbReference>
<dbReference type="InterPro" id="IPR029760">
    <property type="entry name" value="GPX_CS"/>
</dbReference>
<evidence type="ECO:0000256" key="5">
    <source>
        <dbReference type="SAM" id="SignalP"/>
    </source>
</evidence>
<dbReference type="Pfam" id="PF00255">
    <property type="entry name" value="GSHPx"/>
    <property type="match status" value="1"/>
</dbReference>
<proteinExistence type="inferred from homology"/>
<dbReference type="SUPFAM" id="SSF52833">
    <property type="entry name" value="Thioredoxin-like"/>
    <property type="match status" value="1"/>
</dbReference>
<keyword evidence="3 4" id="KW-0560">Oxidoreductase</keyword>
<comment type="caution">
    <text evidence="7">The sequence shown here is derived from an EMBL/GenBank/DDBJ whole genome shotgun (WGS) entry which is preliminary data.</text>
</comment>
<dbReference type="PROSITE" id="PS00763">
    <property type="entry name" value="GLUTATHIONE_PEROXID_2"/>
    <property type="match status" value="1"/>
</dbReference>
<gene>
    <name evidence="7" type="ORF">Naga_100005g85</name>
</gene>
<feature type="chain" id="PRO_5004900788" description="Glutathione peroxidase" evidence="5">
    <location>
        <begin position="18"/>
        <end position="274"/>
    </location>
</feature>
<accession>W7TH17</accession>
<evidence type="ECO:0000256" key="2">
    <source>
        <dbReference type="ARBA" id="ARBA00022559"/>
    </source>
</evidence>
<dbReference type="GO" id="GO:0004601">
    <property type="term" value="F:peroxidase activity"/>
    <property type="evidence" value="ECO:0007669"/>
    <property type="project" value="UniProtKB-KW"/>
</dbReference>
<dbReference type="PANTHER" id="PTHR11592:SF78">
    <property type="entry name" value="GLUTATHIONE PEROXIDASE"/>
    <property type="match status" value="1"/>
</dbReference>
<feature type="domain" description="Thioredoxin" evidence="6">
    <location>
        <begin position="82"/>
        <end position="259"/>
    </location>
</feature>
<evidence type="ECO:0000256" key="3">
    <source>
        <dbReference type="ARBA" id="ARBA00023002"/>
    </source>
</evidence>
<dbReference type="GO" id="GO:0006979">
    <property type="term" value="P:response to oxidative stress"/>
    <property type="evidence" value="ECO:0007669"/>
    <property type="project" value="InterPro"/>
</dbReference>
<dbReference type="InterPro" id="IPR036249">
    <property type="entry name" value="Thioredoxin-like_sf"/>
</dbReference>
<keyword evidence="5" id="KW-0732">Signal</keyword>
<organism evidence="7 8">
    <name type="scientific">Nannochloropsis gaditana</name>
    <dbReference type="NCBI Taxonomy" id="72520"/>
    <lineage>
        <taxon>Eukaryota</taxon>
        <taxon>Sar</taxon>
        <taxon>Stramenopiles</taxon>
        <taxon>Ochrophyta</taxon>
        <taxon>Eustigmatophyceae</taxon>
        <taxon>Eustigmatales</taxon>
        <taxon>Monodopsidaceae</taxon>
        <taxon>Nannochloropsis</taxon>
    </lineage>
</organism>
<sequence>MAKLLSFLLLTQSAVISYGFIGKPCYPTKSGGERHAATTLRMRMTSAGVAPDVLTFKNGSPLKLSRAAYLQKLAALTLGGVSLAGKSGSASAVPAAEGPDLNSILLQKAGKSVRFGDAKGKKATVVVNVASQCALTGGNYPGLQELYEKYHDQGLEILAFPSNQFGFQEPDPVEKVRNDMKDRFGVEFPIYDKVDVNGGGAHPLYAALKKYEPELSGYSPKLSWNFTKFLINADGTPVRRYQPGVDPEEMEADILSVLQGKKLPSARKKSLNEY</sequence>
<dbReference type="InterPro" id="IPR000889">
    <property type="entry name" value="Glutathione_peroxidase"/>
</dbReference>
<dbReference type="InterPro" id="IPR013766">
    <property type="entry name" value="Thioredoxin_domain"/>
</dbReference>
<reference evidence="7 8" key="1">
    <citation type="journal article" date="2014" name="Mol. Plant">
        <title>Chromosome Scale Genome Assembly and Transcriptome Profiling of Nannochloropsis gaditana in Nitrogen Depletion.</title>
        <authorList>
            <person name="Corteggiani Carpinelli E."/>
            <person name="Telatin A."/>
            <person name="Vitulo N."/>
            <person name="Forcato C."/>
            <person name="D'Angelo M."/>
            <person name="Schiavon R."/>
            <person name="Vezzi A."/>
            <person name="Giacometti G.M."/>
            <person name="Morosinotto T."/>
            <person name="Valle G."/>
        </authorList>
    </citation>
    <scope>NUCLEOTIDE SEQUENCE [LARGE SCALE GENOMIC DNA]</scope>
    <source>
        <strain evidence="7 8">B-31</strain>
    </source>
</reference>
<dbReference type="CDD" id="cd00340">
    <property type="entry name" value="GSH_Peroxidase"/>
    <property type="match status" value="1"/>
</dbReference>
<evidence type="ECO:0000256" key="4">
    <source>
        <dbReference type="RuleBase" id="RU000499"/>
    </source>
</evidence>
<comment type="similarity">
    <text evidence="1 4">Belongs to the glutathione peroxidase family.</text>
</comment>